<feature type="region of interest" description="Disordered" evidence="6">
    <location>
        <begin position="101"/>
        <end position="124"/>
    </location>
</feature>
<dbReference type="Proteomes" id="UP000250235">
    <property type="component" value="Unassembled WGS sequence"/>
</dbReference>
<keyword evidence="5" id="KW-0175">Coiled coil</keyword>
<sequence length="223" mass="25626">MEYSSEMCLMEELLLVKDMEYYNYPNDVEDFDSLDTFLATNKNNIISSSINAHCSFEDYFPIDTLQTFNYDEQQYSNIYLNNSTTGGLLDGFQRPSVVADEPLPVSNESKNETKKVNGQPSKNLMAERRRRKRLNDRLSMLRSVVPKISKMDRTSILGDTIDYMKELREKINNLQEEMEIEGGGVMRVFKDANKPKEILAPKSEVLVIGGNKYDGFGSQWLII</sequence>
<dbReference type="InterPro" id="IPR011598">
    <property type="entry name" value="bHLH_dom"/>
</dbReference>
<proteinExistence type="predicted"/>
<dbReference type="Pfam" id="PF00010">
    <property type="entry name" value="HLH"/>
    <property type="match status" value="1"/>
</dbReference>
<dbReference type="InterPro" id="IPR036638">
    <property type="entry name" value="HLH_DNA-bd_sf"/>
</dbReference>
<keyword evidence="3" id="KW-0804">Transcription</keyword>
<gene>
    <name evidence="8" type="ORF">F511_01302</name>
</gene>
<evidence type="ECO:0000256" key="6">
    <source>
        <dbReference type="SAM" id="MobiDB-lite"/>
    </source>
</evidence>
<protein>
    <recommendedName>
        <fullName evidence="7">BHLH domain-containing protein</fullName>
    </recommendedName>
</protein>
<keyword evidence="4" id="KW-0539">Nucleus</keyword>
<dbReference type="GO" id="GO:0003700">
    <property type="term" value="F:DNA-binding transcription factor activity"/>
    <property type="evidence" value="ECO:0007669"/>
    <property type="project" value="TreeGrafter"/>
</dbReference>
<feature type="coiled-coil region" evidence="5">
    <location>
        <begin position="157"/>
        <end position="184"/>
    </location>
</feature>
<feature type="domain" description="BHLH" evidence="7">
    <location>
        <begin position="118"/>
        <end position="167"/>
    </location>
</feature>
<dbReference type="GO" id="GO:0046983">
    <property type="term" value="F:protein dimerization activity"/>
    <property type="evidence" value="ECO:0007669"/>
    <property type="project" value="InterPro"/>
</dbReference>
<dbReference type="SMART" id="SM00353">
    <property type="entry name" value="HLH"/>
    <property type="match status" value="1"/>
</dbReference>
<name>A0A2Z7D4C8_9LAMI</name>
<dbReference type="OrthoDB" id="752464at2759"/>
<organism evidence="8 9">
    <name type="scientific">Dorcoceras hygrometricum</name>
    <dbReference type="NCBI Taxonomy" id="472368"/>
    <lineage>
        <taxon>Eukaryota</taxon>
        <taxon>Viridiplantae</taxon>
        <taxon>Streptophyta</taxon>
        <taxon>Embryophyta</taxon>
        <taxon>Tracheophyta</taxon>
        <taxon>Spermatophyta</taxon>
        <taxon>Magnoliopsida</taxon>
        <taxon>eudicotyledons</taxon>
        <taxon>Gunneridae</taxon>
        <taxon>Pentapetalae</taxon>
        <taxon>asterids</taxon>
        <taxon>lamiids</taxon>
        <taxon>Lamiales</taxon>
        <taxon>Gesneriaceae</taxon>
        <taxon>Didymocarpoideae</taxon>
        <taxon>Trichosporeae</taxon>
        <taxon>Loxocarpinae</taxon>
        <taxon>Dorcoceras</taxon>
    </lineage>
</organism>
<evidence type="ECO:0000256" key="5">
    <source>
        <dbReference type="SAM" id="Coils"/>
    </source>
</evidence>
<dbReference type="Gene3D" id="4.10.280.10">
    <property type="entry name" value="Helix-loop-helix DNA-binding domain"/>
    <property type="match status" value="1"/>
</dbReference>
<evidence type="ECO:0000256" key="2">
    <source>
        <dbReference type="ARBA" id="ARBA00023015"/>
    </source>
</evidence>
<dbReference type="GO" id="GO:0005634">
    <property type="term" value="C:nucleus"/>
    <property type="evidence" value="ECO:0007669"/>
    <property type="project" value="UniProtKB-SubCell"/>
</dbReference>
<dbReference type="InterPro" id="IPR051358">
    <property type="entry name" value="TF_AMS/ICE1/BHLH6-like"/>
</dbReference>
<dbReference type="GO" id="GO:0043565">
    <property type="term" value="F:sequence-specific DNA binding"/>
    <property type="evidence" value="ECO:0007669"/>
    <property type="project" value="TreeGrafter"/>
</dbReference>
<evidence type="ECO:0000313" key="9">
    <source>
        <dbReference type="Proteomes" id="UP000250235"/>
    </source>
</evidence>
<dbReference type="AlphaFoldDB" id="A0A2Z7D4C8"/>
<evidence type="ECO:0000259" key="7">
    <source>
        <dbReference type="PROSITE" id="PS50888"/>
    </source>
</evidence>
<dbReference type="SUPFAM" id="SSF47459">
    <property type="entry name" value="HLH, helix-loop-helix DNA-binding domain"/>
    <property type="match status" value="1"/>
</dbReference>
<comment type="subcellular location">
    <subcellularLocation>
        <location evidence="1">Nucleus</location>
    </subcellularLocation>
</comment>
<dbReference type="PANTHER" id="PTHR31945">
    <property type="entry name" value="TRANSCRIPTION FACTOR SCREAM2-RELATED"/>
    <property type="match status" value="1"/>
</dbReference>
<dbReference type="PANTHER" id="PTHR31945:SF15">
    <property type="entry name" value="TRANSCRIPTION FACTOR BHLH61-RELATED"/>
    <property type="match status" value="1"/>
</dbReference>
<dbReference type="PROSITE" id="PS50888">
    <property type="entry name" value="BHLH"/>
    <property type="match status" value="1"/>
</dbReference>
<evidence type="ECO:0000313" key="8">
    <source>
        <dbReference type="EMBL" id="KZV54504.1"/>
    </source>
</evidence>
<dbReference type="EMBL" id="KQ989519">
    <property type="protein sequence ID" value="KZV54504.1"/>
    <property type="molecule type" value="Genomic_DNA"/>
</dbReference>
<accession>A0A2Z7D4C8</accession>
<evidence type="ECO:0000256" key="3">
    <source>
        <dbReference type="ARBA" id="ARBA00023163"/>
    </source>
</evidence>
<evidence type="ECO:0000256" key="1">
    <source>
        <dbReference type="ARBA" id="ARBA00004123"/>
    </source>
</evidence>
<evidence type="ECO:0000256" key="4">
    <source>
        <dbReference type="ARBA" id="ARBA00023242"/>
    </source>
</evidence>
<keyword evidence="2" id="KW-0805">Transcription regulation</keyword>
<reference evidence="8 9" key="1">
    <citation type="journal article" date="2015" name="Proc. Natl. Acad. Sci. U.S.A.">
        <title>The resurrection genome of Boea hygrometrica: A blueprint for survival of dehydration.</title>
        <authorList>
            <person name="Xiao L."/>
            <person name="Yang G."/>
            <person name="Zhang L."/>
            <person name="Yang X."/>
            <person name="Zhao S."/>
            <person name="Ji Z."/>
            <person name="Zhou Q."/>
            <person name="Hu M."/>
            <person name="Wang Y."/>
            <person name="Chen M."/>
            <person name="Xu Y."/>
            <person name="Jin H."/>
            <person name="Xiao X."/>
            <person name="Hu G."/>
            <person name="Bao F."/>
            <person name="Hu Y."/>
            <person name="Wan P."/>
            <person name="Li L."/>
            <person name="Deng X."/>
            <person name="Kuang T."/>
            <person name="Xiang C."/>
            <person name="Zhu J.K."/>
            <person name="Oliver M.J."/>
            <person name="He Y."/>
        </authorList>
    </citation>
    <scope>NUCLEOTIDE SEQUENCE [LARGE SCALE GENOMIC DNA]</scope>
    <source>
        <strain evidence="9">cv. XS01</strain>
    </source>
</reference>
<keyword evidence="9" id="KW-1185">Reference proteome</keyword>